<comment type="caution">
    <text evidence="2">The sequence shown here is derived from an EMBL/GenBank/DDBJ whole genome shotgun (WGS) entry which is preliminary data.</text>
</comment>
<dbReference type="Proteomes" id="UP001500390">
    <property type="component" value="Unassembled WGS sequence"/>
</dbReference>
<proteinExistence type="predicted"/>
<evidence type="ECO:0000313" key="2">
    <source>
        <dbReference type="EMBL" id="GAA4401499.1"/>
    </source>
</evidence>
<evidence type="ECO:0000256" key="1">
    <source>
        <dbReference type="SAM" id="MobiDB-lite"/>
    </source>
</evidence>
<organism evidence="2 3">
    <name type="scientific">Ornithinibacter aureus</name>
    <dbReference type="NCBI Taxonomy" id="622664"/>
    <lineage>
        <taxon>Bacteria</taxon>
        <taxon>Bacillati</taxon>
        <taxon>Actinomycetota</taxon>
        <taxon>Actinomycetes</taxon>
        <taxon>Micrococcales</taxon>
        <taxon>Intrasporangiaceae</taxon>
        <taxon>Ornithinibacter</taxon>
    </lineage>
</organism>
<sequence length="627" mass="65966">MSARWPELCSVAHLTLLDTERASNVTADALARLNRTWNDVVDAGRPGEQARVAVLGAALHAATATPAALDVSDDADSTDDPVVTALVVAIRSAPPIERALLATHHLWDLNPDAVSHLLRQAPTRRRATHDTDPATLTDHAASLDARLTAAHDAAHLAEGRDPSPWRRDRDVTEAIDHLLRDTHDPPDPAALVATRTTGIRRRILLTAGATTLALTAAGAALVRRGSADAPSMSSTTRPRLAPDDPRWASATQWTPRGPLADDPAVIALALRSGDPRNRLLWAGDIGTQRAVLMLSYSSAEGTDNDGFTDESSVTYSQPFVAVFQGPRGMDPARLTPRILVTGGNLATSADGDVVAVTLAPDPEGPAQAALVVLARPTVQSASVSSVLRPRADGTTERDWGPLPLDGGVATLNLATDLPLATRLRVGSWEGPPESFTEILTAISEGPAPTTSPGWAHRCISAITGIPAGDLTTTVFVDAEIPRGLFEWPPPPDAVPARLVSLLTTTPEGGVFRTTAYTGDGFTWALEPALVLSRDSARDPLVVWASDERVGVARFLVAAPGAAQVQLISTSPDGYPVSKVVPTRGQDAVIVPVVNGADAAEYRIVTKDADGRVLFDGVPDQGRHPTDG</sequence>
<evidence type="ECO:0000313" key="3">
    <source>
        <dbReference type="Proteomes" id="UP001500390"/>
    </source>
</evidence>
<feature type="region of interest" description="Disordered" evidence="1">
    <location>
        <begin position="224"/>
        <end position="256"/>
    </location>
</feature>
<keyword evidence="3" id="KW-1185">Reference proteome</keyword>
<dbReference type="EMBL" id="BAABFX010000042">
    <property type="protein sequence ID" value="GAA4401499.1"/>
    <property type="molecule type" value="Genomic_DNA"/>
</dbReference>
<name>A0ABP8K6P3_9MICO</name>
<dbReference type="RefSeq" id="WP_159902978.1">
    <property type="nucleotide sequence ID" value="NZ_BAABFX010000042.1"/>
</dbReference>
<evidence type="ECO:0008006" key="4">
    <source>
        <dbReference type="Google" id="ProtNLM"/>
    </source>
</evidence>
<accession>A0ABP8K6P3</accession>
<reference evidence="3" key="1">
    <citation type="journal article" date="2019" name="Int. J. Syst. Evol. Microbiol.">
        <title>The Global Catalogue of Microorganisms (GCM) 10K type strain sequencing project: providing services to taxonomists for standard genome sequencing and annotation.</title>
        <authorList>
            <consortium name="The Broad Institute Genomics Platform"/>
            <consortium name="The Broad Institute Genome Sequencing Center for Infectious Disease"/>
            <person name="Wu L."/>
            <person name="Ma J."/>
        </authorList>
    </citation>
    <scope>NUCLEOTIDE SEQUENCE [LARGE SCALE GENOMIC DNA]</scope>
    <source>
        <strain evidence="3">JCM 17738</strain>
    </source>
</reference>
<protein>
    <recommendedName>
        <fullName evidence="4">DNA-directed RNA polymerase specialized sigma24 family protein</fullName>
    </recommendedName>
</protein>
<gene>
    <name evidence="2" type="ORF">GCM10023153_29890</name>
</gene>